<dbReference type="RefSeq" id="WP_065143911.1">
    <property type="nucleotide sequence ID" value="NZ_LZLS01000092.1"/>
</dbReference>
<dbReference type="AlphaFoldDB" id="A0A1A3P4U2"/>
<evidence type="ECO:0000313" key="1">
    <source>
        <dbReference type="EMBL" id="OBK27607.1"/>
    </source>
</evidence>
<dbReference type="OrthoDB" id="4562481at2"/>
<gene>
    <name evidence="1" type="ORF">A5634_22330</name>
</gene>
<reference evidence="1 2" key="1">
    <citation type="submission" date="2016-06" db="EMBL/GenBank/DDBJ databases">
        <authorList>
            <person name="Kjaerup R.B."/>
            <person name="Dalgaard T.S."/>
            <person name="Juul-Madsen H.R."/>
        </authorList>
    </citation>
    <scope>NUCLEOTIDE SEQUENCE [LARGE SCALE GENOMIC DNA]</scope>
    <source>
        <strain evidence="1 2">1165133.8</strain>
    </source>
</reference>
<name>A0A1A3P4U2_MYCAS</name>
<sequence length="333" mass="37446">MSEPTFDPDTLDTNGDMTLLLGKRTSTKFKGFRVKMHHDVRETLRAVALETVQKLSERTAVGYSDDLEFDPEEQFILVKRDALVVHRPEPPRRRGASEATPESTVEPQIIEMDPAVFEVLDAAASADQITRDDLKKQSFPFYAAVIGDDPGSRIVFLKERNPYQVGQLGKVLTQFGDGLRRLTEPILMFATDFDMLITPDHIAILRKESFEKLFRDIDVLRERIPVWSGAAVQALPLNDESAAVLETAAQGSVRIASQLRGLHERGYLAKTYAADQLREKMIEVGLEHERLLPGDTLVLSKADVPVVLKLVDERLYLGWHSATPWDVGTRARR</sequence>
<dbReference type="Proteomes" id="UP000093928">
    <property type="component" value="Unassembled WGS sequence"/>
</dbReference>
<dbReference type="EMBL" id="LZLS01000092">
    <property type="protein sequence ID" value="OBK27607.1"/>
    <property type="molecule type" value="Genomic_DNA"/>
</dbReference>
<proteinExistence type="predicted"/>
<accession>A0A1A3P4U2</accession>
<evidence type="ECO:0000313" key="2">
    <source>
        <dbReference type="Proteomes" id="UP000093928"/>
    </source>
</evidence>
<protein>
    <recommendedName>
        <fullName evidence="3">DUF4868 domain-containing protein</fullName>
    </recommendedName>
</protein>
<organism evidence="1 2">
    <name type="scientific">Mycobacterium asiaticum</name>
    <dbReference type="NCBI Taxonomy" id="1790"/>
    <lineage>
        <taxon>Bacteria</taxon>
        <taxon>Bacillati</taxon>
        <taxon>Actinomycetota</taxon>
        <taxon>Actinomycetes</taxon>
        <taxon>Mycobacteriales</taxon>
        <taxon>Mycobacteriaceae</taxon>
        <taxon>Mycobacterium</taxon>
    </lineage>
</organism>
<comment type="caution">
    <text evidence="1">The sequence shown here is derived from an EMBL/GenBank/DDBJ whole genome shotgun (WGS) entry which is preliminary data.</text>
</comment>
<evidence type="ECO:0008006" key="3">
    <source>
        <dbReference type="Google" id="ProtNLM"/>
    </source>
</evidence>